<name>A0A1U7JLA4_9HYPH</name>
<evidence type="ECO:0000313" key="3">
    <source>
        <dbReference type="Proteomes" id="UP000185783"/>
    </source>
</evidence>
<dbReference type="InterPro" id="IPR009333">
    <property type="entry name" value="DUF992"/>
</dbReference>
<organism evidence="2 3">
    <name type="scientific">Pseudovibrio exalbescens</name>
    <dbReference type="NCBI Taxonomy" id="197461"/>
    <lineage>
        <taxon>Bacteria</taxon>
        <taxon>Pseudomonadati</taxon>
        <taxon>Pseudomonadota</taxon>
        <taxon>Alphaproteobacteria</taxon>
        <taxon>Hyphomicrobiales</taxon>
        <taxon>Stappiaceae</taxon>
        <taxon>Pseudovibrio</taxon>
    </lineage>
</organism>
<keyword evidence="1" id="KW-0732">Signal</keyword>
<dbReference type="Pfam" id="PF06186">
    <property type="entry name" value="DUF992"/>
    <property type="match status" value="1"/>
</dbReference>
<dbReference type="RefSeq" id="WP_036487918.1">
    <property type="nucleotide sequence ID" value="NZ_LVVZ01000005.1"/>
</dbReference>
<dbReference type="EMBL" id="LVVZ01000005">
    <property type="protein sequence ID" value="OKL45472.1"/>
    <property type="molecule type" value="Genomic_DNA"/>
</dbReference>
<dbReference type="STRING" id="197461.A3843_03910"/>
<dbReference type="OrthoDB" id="7362478at2"/>
<gene>
    <name evidence="2" type="ORF">A3843_03910</name>
</gene>
<dbReference type="Proteomes" id="UP000185783">
    <property type="component" value="Unassembled WGS sequence"/>
</dbReference>
<evidence type="ECO:0008006" key="4">
    <source>
        <dbReference type="Google" id="ProtNLM"/>
    </source>
</evidence>
<evidence type="ECO:0000256" key="1">
    <source>
        <dbReference type="SAM" id="SignalP"/>
    </source>
</evidence>
<comment type="caution">
    <text evidence="2">The sequence shown here is derived from an EMBL/GenBank/DDBJ whole genome shotgun (WGS) entry which is preliminary data.</text>
</comment>
<protein>
    <recommendedName>
        <fullName evidence="4">DUF992 domain-containing protein</fullName>
    </recommendedName>
</protein>
<evidence type="ECO:0000313" key="2">
    <source>
        <dbReference type="EMBL" id="OKL45472.1"/>
    </source>
</evidence>
<feature type="chain" id="PRO_5010519850" description="DUF992 domain-containing protein" evidence="1">
    <location>
        <begin position="25"/>
        <end position="163"/>
    </location>
</feature>
<proteinExistence type="predicted"/>
<accession>A0A1U7JLA4</accession>
<reference evidence="2 3" key="1">
    <citation type="submission" date="2016-03" db="EMBL/GenBank/DDBJ databases">
        <title>Genome sequence of Nesiotobacter sp. nov., a moderately halophilic alphaproteobacterium isolated from the Yellow Sea, China.</title>
        <authorList>
            <person name="Zhang G."/>
            <person name="Zhang R."/>
        </authorList>
    </citation>
    <scope>NUCLEOTIDE SEQUENCE [LARGE SCALE GENOMIC DNA]</scope>
    <source>
        <strain evidence="2 3">WB1-6</strain>
    </source>
</reference>
<sequence>MSRISRFLEVAVASGLLMTGVAFASDGDGPTVEVGTLTCNVSEGGSFIIGSSHTLTCNFKAASDGRMQAYTGKINSFGIDIGPVDKGQLVWGVLAPAADMKPGALAGSYAGVSAGAAAGAGLQANVLVGGLDKSIALQPVSLEANTGINLTAGVTGLSLSAAN</sequence>
<feature type="signal peptide" evidence="1">
    <location>
        <begin position="1"/>
        <end position="24"/>
    </location>
</feature>
<keyword evidence="3" id="KW-1185">Reference proteome</keyword>
<dbReference type="AlphaFoldDB" id="A0A1U7JLA4"/>